<sequence length="90" mass="9946">MHSGVDPFGVDDTEITKDLRNANGELIVGSQISVPWNNPAKRVINFVQLADDMKTWFNSDGGGNVANFTSAQFGLQMMEGVQKVRFVKEE</sequence>
<proteinExistence type="predicted"/>
<reference evidence="1 2" key="2">
    <citation type="submission" date="2013-09" db="EMBL/GenBank/DDBJ databases">
        <title>Whole genome comparison of six Crocosphaera watsonii strains with differing phenotypes.</title>
        <authorList>
            <person name="Bench S.R."/>
            <person name="Heller P."/>
            <person name="Frank I."/>
            <person name="Arciniega M."/>
            <person name="Shilova I.N."/>
            <person name="Zehr J.P."/>
        </authorList>
    </citation>
    <scope>NUCLEOTIDE SEQUENCE [LARGE SCALE GENOMIC DNA]</scope>
    <source>
        <strain evidence="1 2">WH 0402</strain>
    </source>
</reference>
<dbReference type="Proteomes" id="UP000018130">
    <property type="component" value="Unassembled WGS sequence"/>
</dbReference>
<dbReference type="AlphaFoldDB" id="T2JLE5"/>
<gene>
    <name evidence="1" type="ORF">CWATWH0402_3901</name>
</gene>
<accession>T2JLE5</accession>
<reference evidence="1 2" key="1">
    <citation type="submission" date="2013-01" db="EMBL/GenBank/DDBJ databases">
        <authorList>
            <person name="Bench S."/>
        </authorList>
    </citation>
    <scope>NUCLEOTIDE SEQUENCE [LARGE SCALE GENOMIC DNA]</scope>
    <source>
        <strain evidence="1 2">WH 0402</strain>
    </source>
</reference>
<evidence type="ECO:0000313" key="1">
    <source>
        <dbReference type="EMBL" id="CCQ65886.1"/>
    </source>
</evidence>
<comment type="caution">
    <text evidence="1">The sequence shown here is derived from an EMBL/GenBank/DDBJ whole genome shotgun (WGS) entry which is preliminary data.</text>
</comment>
<evidence type="ECO:0000313" key="2">
    <source>
        <dbReference type="Proteomes" id="UP000018130"/>
    </source>
</evidence>
<dbReference type="RefSeq" id="WP_053081636.1">
    <property type="nucleotide sequence ID" value="NZ_CAQN01000281.1"/>
</dbReference>
<name>T2JLE5_CROWT</name>
<dbReference type="EMBL" id="CAQN01000281">
    <property type="protein sequence ID" value="CCQ65886.1"/>
    <property type="molecule type" value="Genomic_DNA"/>
</dbReference>
<protein>
    <submittedName>
        <fullName evidence="1">Uncharacterized protein</fullName>
    </submittedName>
</protein>
<organism evidence="1 2">
    <name type="scientific">Crocosphaera watsonii WH 0402</name>
    <dbReference type="NCBI Taxonomy" id="1284629"/>
    <lineage>
        <taxon>Bacteria</taxon>
        <taxon>Bacillati</taxon>
        <taxon>Cyanobacteriota</taxon>
        <taxon>Cyanophyceae</taxon>
        <taxon>Oscillatoriophycideae</taxon>
        <taxon>Chroococcales</taxon>
        <taxon>Aphanothecaceae</taxon>
        <taxon>Crocosphaera</taxon>
    </lineage>
</organism>